<dbReference type="EMBL" id="JBBBZM010000060">
    <property type="protein sequence ID" value="KAL0635900.1"/>
    <property type="molecule type" value="Genomic_DNA"/>
</dbReference>
<feature type="compositionally biased region" description="Low complexity" evidence="1">
    <location>
        <begin position="139"/>
        <end position="150"/>
    </location>
</feature>
<proteinExistence type="predicted"/>
<comment type="caution">
    <text evidence="2">The sequence shown here is derived from an EMBL/GenBank/DDBJ whole genome shotgun (WGS) entry which is preliminary data.</text>
</comment>
<feature type="region of interest" description="Disordered" evidence="1">
    <location>
        <begin position="1"/>
        <end position="46"/>
    </location>
</feature>
<feature type="compositionally biased region" description="Pro residues" evidence="1">
    <location>
        <begin position="127"/>
        <end position="138"/>
    </location>
</feature>
<dbReference type="PRINTS" id="PR01217">
    <property type="entry name" value="PRICHEXTENSN"/>
</dbReference>
<evidence type="ECO:0000313" key="3">
    <source>
        <dbReference type="Proteomes" id="UP001447188"/>
    </source>
</evidence>
<protein>
    <submittedName>
        <fullName evidence="2">Uncharacterized protein</fullName>
    </submittedName>
</protein>
<dbReference type="Proteomes" id="UP001447188">
    <property type="component" value="Unassembled WGS sequence"/>
</dbReference>
<evidence type="ECO:0000313" key="2">
    <source>
        <dbReference type="EMBL" id="KAL0635900.1"/>
    </source>
</evidence>
<keyword evidence="3" id="KW-1185">Reference proteome</keyword>
<organism evidence="2 3">
    <name type="scientific">Discina gigas</name>
    <dbReference type="NCBI Taxonomy" id="1032678"/>
    <lineage>
        <taxon>Eukaryota</taxon>
        <taxon>Fungi</taxon>
        <taxon>Dikarya</taxon>
        <taxon>Ascomycota</taxon>
        <taxon>Pezizomycotina</taxon>
        <taxon>Pezizomycetes</taxon>
        <taxon>Pezizales</taxon>
        <taxon>Discinaceae</taxon>
        <taxon>Discina</taxon>
    </lineage>
</organism>
<feature type="compositionally biased region" description="Pro residues" evidence="1">
    <location>
        <begin position="29"/>
        <end position="42"/>
    </location>
</feature>
<feature type="compositionally biased region" description="Pro residues" evidence="1">
    <location>
        <begin position="93"/>
        <end position="110"/>
    </location>
</feature>
<feature type="region of interest" description="Disordered" evidence="1">
    <location>
        <begin position="76"/>
        <end position="150"/>
    </location>
</feature>
<name>A0ABR3GIZ0_9PEZI</name>
<evidence type="ECO:0000256" key="1">
    <source>
        <dbReference type="SAM" id="MobiDB-lite"/>
    </source>
</evidence>
<gene>
    <name evidence="2" type="ORF">Q9L58_005143</name>
</gene>
<reference evidence="2 3" key="1">
    <citation type="submission" date="2024-02" db="EMBL/GenBank/DDBJ databases">
        <title>Discinaceae phylogenomics.</title>
        <authorList>
            <person name="Dirks A.C."/>
            <person name="James T.Y."/>
        </authorList>
    </citation>
    <scope>NUCLEOTIDE SEQUENCE [LARGE SCALE GENOMIC DNA]</scope>
    <source>
        <strain evidence="2 3">ACD0624</strain>
    </source>
</reference>
<accession>A0ABR3GIZ0</accession>
<sequence>MTNGWVQAPPVVPFAPNSDPKPEWAHFPNGPPSPPKPSPVAEPGPDVFFLLDTVNCPIPSGQEGLNMCWTLISPPPGWTPPGLPPAAADVAPQAPPSPPPAANKAPPPPAAAIWFSGAPSINGWTPVAPPPPPTPTPTPAAAAAAAAAAAEPPVAAQVNQQGYYHIFYQLK</sequence>